<organism evidence="1 2">
    <name type="scientific">Liparis tanakae</name>
    <name type="common">Tanaka's snailfish</name>
    <dbReference type="NCBI Taxonomy" id="230148"/>
    <lineage>
        <taxon>Eukaryota</taxon>
        <taxon>Metazoa</taxon>
        <taxon>Chordata</taxon>
        <taxon>Craniata</taxon>
        <taxon>Vertebrata</taxon>
        <taxon>Euteleostomi</taxon>
        <taxon>Actinopterygii</taxon>
        <taxon>Neopterygii</taxon>
        <taxon>Teleostei</taxon>
        <taxon>Neoteleostei</taxon>
        <taxon>Acanthomorphata</taxon>
        <taxon>Eupercaria</taxon>
        <taxon>Perciformes</taxon>
        <taxon>Cottioidei</taxon>
        <taxon>Cottales</taxon>
        <taxon>Liparidae</taxon>
        <taxon>Liparis</taxon>
    </lineage>
</organism>
<protein>
    <submittedName>
        <fullName evidence="1">Uncharacterized protein</fullName>
    </submittedName>
</protein>
<comment type="caution">
    <text evidence="1">The sequence shown here is derived from an EMBL/GenBank/DDBJ whole genome shotgun (WGS) entry which is preliminary data.</text>
</comment>
<accession>A0A4Z2ESJ8</accession>
<keyword evidence="2" id="KW-1185">Reference proteome</keyword>
<dbReference type="EMBL" id="SRLO01003160">
    <property type="protein sequence ID" value="TNN31778.1"/>
    <property type="molecule type" value="Genomic_DNA"/>
</dbReference>
<gene>
    <name evidence="1" type="ORF">EYF80_058063</name>
</gene>
<name>A0A4Z2ESJ8_9TELE</name>
<evidence type="ECO:0000313" key="2">
    <source>
        <dbReference type="Proteomes" id="UP000314294"/>
    </source>
</evidence>
<proteinExistence type="predicted"/>
<evidence type="ECO:0000313" key="1">
    <source>
        <dbReference type="EMBL" id="TNN31778.1"/>
    </source>
</evidence>
<reference evidence="1 2" key="1">
    <citation type="submission" date="2019-03" db="EMBL/GenBank/DDBJ databases">
        <title>First draft genome of Liparis tanakae, snailfish: a comprehensive survey of snailfish specific genes.</title>
        <authorList>
            <person name="Kim W."/>
            <person name="Song I."/>
            <person name="Jeong J.-H."/>
            <person name="Kim D."/>
            <person name="Kim S."/>
            <person name="Ryu S."/>
            <person name="Song J.Y."/>
            <person name="Lee S.K."/>
        </authorList>
    </citation>
    <scope>NUCLEOTIDE SEQUENCE [LARGE SCALE GENOMIC DNA]</scope>
    <source>
        <tissue evidence="1">Muscle</tissue>
    </source>
</reference>
<dbReference type="Proteomes" id="UP000314294">
    <property type="component" value="Unassembled WGS sequence"/>
</dbReference>
<sequence>MVTLCSLHRGQGQVGVAIASRGRRLPRPRGVRDEISSRGGLSAGLLLQAINNMSLVGAPPHGNDAACDGDDERLVALESSGPGGPLEEPPHLS</sequence>
<dbReference type="AlphaFoldDB" id="A0A4Z2ESJ8"/>